<organism evidence="2">
    <name type="scientific">viral metagenome</name>
    <dbReference type="NCBI Taxonomy" id="1070528"/>
    <lineage>
        <taxon>unclassified sequences</taxon>
        <taxon>metagenomes</taxon>
        <taxon>organismal metagenomes</taxon>
    </lineage>
</organism>
<protein>
    <submittedName>
        <fullName evidence="2">Uncharacterized protein</fullName>
    </submittedName>
</protein>
<dbReference type="EMBL" id="MN738829">
    <property type="protein sequence ID" value="QHT38350.1"/>
    <property type="molecule type" value="Genomic_DNA"/>
</dbReference>
<sequence>MQPPPNPDIFSTENLRNALPPERTETPRSTPSFRGRSPTRYNRSITLYRPRVSRRSRSRDADYITPIDFAPSSSVNFNRIVKPVPRRPQSSIDLSNPSWGSSPGYIRHLRTLSDTLGEPLPTPPLVINRTPLENITDGMGSIGINDYEPHEGVMIPYTKPIYDIKKNNYFDFGKLGIFKLCDICKYPYNELPEKKTDYII</sequence>
<reference evidence="2" key="1">
    <citation type="journal article" date="2020" name="Nature">
        <title>Giant virus diversity and host interactions through global metagenomics.</title>
        <authorList>
            <person name="Schulz F."/>
            <person name="Roux S."/>
            <person name="Paez-Espino D."/>
            <person name="Jungbluth S."/>
            <person name="Walsh D.A."/>
            <person name="Denef V.J."/>
            <person name="McMahon K.D."/>
            <person name="Konstantinidis K.T."/>
            <person name="Eloe-Fadrosh E.A."/>
            <person name="Kyrpides N.C."/>
            <person name="Woyke T."/>
        </authorList>
    </citation>
    <scope>NUCLEOTIDE SEQUENCE</scope>
    <source>
        <strain evidence="2">GVMAG-S-ERX556101-89</strain>
    </source>
</reference>
<dbReference type="AlphaFoldDB" id="A0A6C0FER2"/>
<name>A0A6C0FER2_9ZZZZ</name>
<feature type="region of interest" description="Disordered" evidence="1">
    <location>
        <begin position="1"/>
        <end position="42"/>
    </location>
</feature>
<evidence type="ECO:0000313" key="2">
    <source>
        <dbReference type="EMBL" id="QHT38350.1"/>
    </source>
</evidence>
<accession>A0A6C0FER2</accession>
<evidence type="ECO:0000256" key="1">
    <source>
        <dbReference type="SAM" id="MobiDB-lite"/>
    </source>
</evidence>
<proteinExistence type="predicted"/>